<dbReference type="PANTHER" id="PTHR15723">
    <property type="entry name" value="CARBOHYDRATE SULFOTRANSFERASE 15"/>
    <property type="match status" value="1"/>
</dbReference>
<feature type="domain" description="Sulfotransferase" evidence="4">
    <location>
        <begin position="300"/>
        <end position="449"/>
    </location>
</feature>
<evidence type="ECO:0000259" key="4">
    <source>
        <dbReference type="Pfam" id="PF00685"/>
    </source>
</evidence>
<comment type="similarity">
    <text evidence="1">Belongs to the sulfotransferase 1 family.</text>
</comment>
<sequence length="563" mass="61684">MRLQGSQRILLALLAVLVHESRLVAPRTLSDGAVRALQAASLPRGWELREALAVLDPDLYANGPGPDRPFLDLPGLASPCWRHGDEGSADDDEGNRSGVRCLPAAMILGGFQSGSQSLWAAVYKHPLIVKTDVSRYHFWAEHDKKSAGLFNGLKAGADKIMDWQRLAPGAAGGGGGGSGRAGEAGSREDEAEDGEEEDAEPADEAWLRRQPKMMIDGSASTFAFYYAPGVRTHRTFLTTMQPCWKGCHDDHKEGAERDACLDKCFSTAQAADRQVAKKIGIPYNDMSLPLVLSAVYGKRPPRMIVMLRNPVERLYSAFWRYSHYNTKYGNTVEGFAAFVDEQLSALKRCQARAAPDAATSCLLHFETWGLQEERVFFHADQLLRGVYSVYLDAWFKYFDRRQFLVIKSEDYFADPLPTYRRALSFLGLDPRAIGLKAEVERLSKLAASGDAAALAAPAAAHKKKKDVTADGQDKLWADIKHDLLNDPEQRFAVNRAAALAARRGSSGGISDADADAAAAAGGGGQARPPMPAAVRKQLVDFYEPYNRKLAELLGDPEFIRGWN</sequence>
<feature type="chain" id="PRO_5032774005" description="Sulfotransferase" evidence="3">
    <location>
        <begin position="27"/>
        <end position="563"/>
    </location>
</feature>
<feature type="compositionally biased region" description="Acidic residues" evidence="2">
    <location>
        <begin position="189"/>
        <end position="203"/>
    </location>
</feature>
<dbReference type="EC" id="2.8.2.-" evidence="1"/>
<feature type="compositionally biased region" description="Gly residues" evidence="2">
    <location>
        <begin position="170"/>
        <end position="182"/>
    </location>
</feature>
<keyword evidence="6" id="KW-1185">Reference proteome</keyword>
<dbReference type="InterPro" id="IPR052654">
    <property type="entry name" value="CS_Sulfotransferase"/>
</dbReference>
<accession>A0A835T6C4</accession>
<evidence type="ECO:0000256" key="2">
    <source>
        <dbReference type="SAM" id="MobiDB-lite"/>
    </source>
</evidence>
<dbReference type="OrthoDB" id="526228at2759"/>
<name>A0A835T6C4_CHLIN</name>
<protein>
    <recommendedName>
        <fullName evidence="1">Sulfotransferase</fullName>
        <ecNumber evidence="1">2.8.2.-</ecNumber>
    </recommendedName>
</protein>
<dbReference type="SUPFAM" id="SSF52540">
    <property type="entry name" value="P-loop containing nucleoside triphosphate hydrolases"/>
    <property type="match status" value="1"/>
</dbReference>
<dbReference type="GO" id="GO:0019319">
    <property type="term" value="P:hexose biosynthetic process"/>
    <property type="evidence" value="ECO:0007669"/>
    <property type="project" value="TreeGrafter"/>
</dbReference>
<feature type="signal peptide" evidence="3">
    <location>
        <begin position="1"/>
        <end position="26"/>
    </location>
</feature>
<evidence type="ECO:0000313" key="5">
    <source>
        <dbReference type="EMBL" id="KAG2432485.1"/>
    </source>
</evidence>
<dbReference type="PANTHER" id="PTHR15723:SF0">
    <property type="entry name" value="CARBOHYDRATE SULFOTRANSFERASE 15"/>
    <property type="match status" value="1"/>
</dbReference>
<comment type="caution">
    <text evidence="5">The sequence shown here is derived from an EMBL/GenBank/DDBJ whole genome shotgun (WGS) entry which is preliminary data.</text>
</comment>
<dbReference type="InterPro" id="IPR000863">
    <property type="entry name" value="Sulfotransferase_dom"/>
</dbReference>
<dbReference type="InterPro" id="IPR027417">
    <property type="entry name" value="P-loop_NTPase"/>
</dbReference>
<keyword evidence="3" id="KW-0732">Signal</keyword>
<evidence type="ECO:0000313" key="6">
    <source>
        <dbReference type="Proteomes" id="UP000650467"/>
    </source>
</evidence>
<reference evidence="5" key="1">
    <citation type="journal article" date="2020" name="bioRxiv">
        <title>Comparative genomics of Chlamydomonas.</title>
        <authorList>
            <person name="Craig R.J."/>
            <person name="Hasan A.R."/>
            <person name="Ness R.W."/>
            <person name="Keightley P.D."/>
        </authorList>
    </citation>
    <scope>NUCLEOTIDE SEQUENCE</scope>
    <source>
        <strain evidence="5">SAG 7.73</strain>
    </source>
</reference>
<organism evidence="5 6">
    <name type="scientific">Chlamydomonas incerta</name>
    <dbReference type="NCBI Taxonomy" id="51695"/>
    <lineage>
        <taxon>Eukaryota</taxon>
        <taxon>Viridiplantae</taxon>
        <taxon>Chlorophyta</taxon>
        <taxon>core chlorophytes</taxon>
        <taxon>Chlorophyceae</taxon>
        <taxon>CS clade</taxon>
        <taxon>Chlamydomonadales</taxon>
        <taxon>Chlamydomonadaceae</taxon>
        <taxon>Chlamydomonas</taxon>
    </lineage>
</organism>
<feature type="region of interest" description="Disordered" evidence="2">
    <location>
        <begin position="166"/>
        <end position="206"/>
    </location>
</feature>
<evidence type="ECO:0000256" key="1">
    <source>
        <dbReference type="RuleBase" id="RU361155"/>
    </source>
</evidence>
<proteinExistence type="inferred from homology"/>
<dbReference type="AlphaFoldDB" id="A0A835T6C4"/>
<keyword evidence="1" id="KW-0808">Transferase</keyword>
<evidence type="ECO:0000256" key="3">
    <source>
        <dbReference type="SAM" id="SignalP"/>
    </source>
</evidence>
<dbReference type="GO" id="GO:0050659">
    <property type="term" value="F:N-acetylgalactosamine 4-sulfate 6-O-sulfotransferase activity"/>
    <property type="evidence" value="ECO:0007669"/>
    <property type="project" value="TreeGrafter"/>
</dbReference>
<gene>
    <name evidence="5" type="ORF">HXX76_008830</name>
</gene>
<dbReference type="Pfam" id="PF00685">
    <property type="entry name" value="Sulfotransfer_1"/>
    <property type="match status" value="1"/>
</dbReference>
<dbReference type="Gene3D" id="3.40.50.300">
    <property type="entry name" value="P-loop containing nucleotide triphosphate hydrolases"/>
    <property type="match status" value="1"/>
</dbReference>
<dbReference type="EMBL" id="JAEHOC010000021">
    <property type="protein sequence ID" value="KAG2432485.1"/>
    <property type="molecule type" value="Genomic_DNA"/>
</dbReference>
<dbReference type="Proteomes" id="UP000650467">
    <property type="component" value="Unassembled WGS sequence"/>
</dbReference>